<dbReference type="NCBIfam" id="TIGR02937">
    <property type="entry name" value="sigma70-ECF"/>
    <property type="match status" value="1"/>
</dbReference>
<evidence type="ECO:0000256" key="4">
    <source>
        <dbReference type="ARBA" id="ARBA00023125"/>
    </source>
</evidence>
<dbReference type="InterPro" id="IPR039425">
    <property type="entry name" value="RNA_pol_sigma-70-like"/>
</dbReference>
<evidence type="ECO:0000259" key="7">
    <source>
        <dbReference type="Pfam" id="PF08281"/>
    </source>
</evidence>
<dbReference type="Gene3D" id="1.10.1740.10">
    <property type="match status" value="1"/>
</dbReference>
<sequence length="215" mass="23979">MTWTSESTHPQIPGYTVCRHFGREAWVRGRRRPYDERVRPIPGDLTEAELLARAQTGDEAAFTELVGAHRDRMWAICLRTTGNRTDAEDALQEALVAAWRALPRFRGDARLSTWLFRIASNAALAQIRKRSDADNIDDVDFSADVDVAGQIVVADRIADALAQVPDAYRATFVLRVYGDLSYADIAEVQGIGLQTVRSRISRARALLADLLADLR</sequence>
<dbReference type="GO" id="GO:0006352">
    <property type="term" value="P:DNA-templated transcription initiation"/>
    <property type="evidence" value="ECO:0007669"/>
    <property type="project" value="InterPro"/>
</dbReference>
<dbReference type="PANTHER" id="PTHR43133:SF8">
    <property type="entry name" value="RNA POLYMERASE SIGMA FACTOR HI_1459-RELATED"/>
    <property type="match status" value="1"/>
</dbReference>
<evidence type="ECO:0000259" key="6">
    <source>
        <dbReference type="Pfam" id="PF04542"/>
    </source>
</evidence>
<dbReference type="GO" id="GO:0016987">
    <property type="term" value="F:sigma factor activity"/>
    <property type="evidence" value="ECO:0007669"/>
    <property type="project" value="UniProtKB-KW"/>
</dbReference>
<dbReference type="Gene3D" id="1.10.10.10">
    <property type="entry name" value="Winged helix-like DNA-binding domain superfamily/Winged helix DNA-binding domain"/>
    <property type="match status" value="1"/>
</dbReference>
<keyword evidence="4" id="KW-0238">DNA-binding</keyword>
<protein>
    <submittedName>
        <fullName evidence="8">Sigma-70 family RNA polymerase sigma factor</fullName>
    </submittedName>
</protein>
<gene>
    <name evidence="8" type="ORF">GYA93_02675</name>
</gene>
<dbReference type="InterPro" id="IPR014284">
    <property type="entry name" value="RNA_pol_sigma-70_dom"/>
</dbReference>
<proteinExistence type="inferred from homology"/>
<dbReference type="GO" id="GO:0003677">
    <property type="term" value="F:DNA binding"/>
    <property type="evidence" value="ECO:0007669"/>
    <property type="project" value="UniProtKB-KW"/>
</dbReference>
<feature type="domain" description="RNA polymerase sigma-70 region 2" evidence="6">
    <location>
        <begin position="65"/>
        <end position="131"/>
    </location>
</feature>
<feature type="domain" description="RNA polymerase sigma factor 70 region 4 type 2" evidence="7">
    <location>
        <begin position="155"/>
        <end position="207"/>
    </location>
</feature>
<evidence type="ECO:0000313" key="9">
    <source>
        <dbReference type="Proteomes" id="UP000466307"/>
    </source>
</evidence>
<dbReference type="EMBL" id="JAADZU010000005">
    <property type="protein sequence ID" value="NDK88490.1"/>
    <property type="molecule type" value="Genomic_DNA"/>
</dbReference>
<dbReference type="InterPro" id="IPR007627">
    <property type="entry name" value="RNA_pol_sigma70_r2"/>
</dbReference>
<dbReference type="SUPFAM" id="SSF88659">
    <property type="entry name" value="Sigma3 and sigma4 domains of RNA polymerase sigma factors"/>
    <property type="match status" value="1"/>
</dbReference>
<dbReference type="InterPro" id="IPR013325">
    <property type="entry name" value="RNA_pol_sigma_r2"/>
</dbReference>
<comment type="caution">
    <text evidence="8">The sequence shown here is derived from an EMBL/GenBank/DDBJ whole genome shotgun (WGS) entry which is preliminary data.</text>
</comment>
<evidence type="ECO:0000256" key="1">
    <source>
        <dbReference type="ARBA" id="ARBA00010641"/>
    </source>
</evidence>
<dbReference type="Pfam" id="PF08281">
    <property type="entry name" value="Sigma70_r4_2"/>
    <property type="match status" value="1"/>
</dbReference>
<keyword evidence="5" id="KW-0804">Transcription</keyword>
<dbReference type="InterPro" id="IPR013324">
    <property type="entry name" value="RNA_pol_sigma_r3/r4-like"/>
</dbReference>
<reference evidence="8 9" key="1">
    <citation type="submission" date="2020-01" db="EMBL/GenBank/DDBJ databases">
        <title>Investigation of new actinobacteria for the biodesulphurisation of diesel fuel.</title>
        <authorList>
            <person name="Athi Narayanan S.M."/>
        </authorList>
    </citation>
    <scope>NUCLEOTIDE SEQUENCE [LARGE SCALE GENOMIC DNA]</scope>
    <source>
        <strain evidence="8 9">213E</strain>
    </source>
</reference>
<evidence type="ECO:0000256" key="5">
    <source>
        <dbReference type="ARBA" id="ARBA00023163"/>
    </source>
</evidence>
<dbReference type="AlphaFoldDB" id="A0A7K3LJT6"/>
<organism evidence="8 9">
    <name type="scientific">Gordonia desulfuricans</name>
    <dbReference type="NCBI Taxonomy" id="89051"/>
    <lineage>
        <taxon>Bacteria</taxon>
        <taxon>Bacillati</taxon>
        <taxon>Actinomycetota</taxon>
        <taxon>Actinomycetes</taxon>
        <taxon>Mycobacteriales</taxon>
        <taxon>Gordoniaceae</taxon>
        <taxon>Gordonia</taxon>
    </lineage>
</organism>
<keyword evidence="2" id="KW-0805">Transcription regulation</keyword>
<dbReference type="InterPro" id="IPR036388">
    <property type="entry name" value="WH-like_DNA-bd_sf"/>
</dbReference>
<dbReference type="CDD" id="cd06171">
    <property type="entry name" value="Sigma70_r4"/>
    <property type="match status" value="1"/>
</dbReference>
<evidence type="ECO:0000313" key="8">
    <source>
        <dbReference type="EMBL" id="NDK88490.1"/>
    </source>
</evidence>
<dbReference type="PANTHER" id="PTHR43133">
    <property type="entry name" value="RNA POLYMERASE ECF-TYPE SIGMA FACTO"/>
    <property type="match status" value="1"/>
</dbReference>
<dbReference type="InterPro" id="IPR013249">
    <property type="entry name" value="RNA_pol_sigma70_r4_t2"/>
</dbReference>
<dbReference type="Proteomes" id="UP000466307">
    <property type="component" value="Unassembled WGS sequence"/>
</dbReference>
<keyword evidence="3" id="KW-0731">Sigma factor</keyword>
<evidence type="ECO:0000256" key="2">
    <source>
        <dbReference type="ARBA" id="ARBA00023015"/>
    </source>
</evidence>
<comment type="similarity">
    <text evidence="1">Belongs to the sigma-70 factor family. ECF subfamily.</text>
</comment>
<dbReference type="Pfam" id="PF04542">
    <property type="entry name" value="Sigma70_r2"/>
    <property type="match status" value="1"/>
</dbReference>
<dbReference type="SUPFAM" id="SSF88946">
    <property type="entry name" value="Sigma2 domain of RNA polymerase sigma factors"/>
    <property type="match status" value="1"/>
</dbReference>
<name>A0A7K3LJT6_9ACTN</name>
<keyword evidence="9" id="KW-1185">Reference proteome</keyword>
<accession>A0A7K3LJT6</accession>
<evidence type="ECO:0000256" key="3">
    <source>
        <dbReference type="ARBA" id="ARBA00023082"/>
    </source>
</evidence>